<accession>A0AAE0MG64</accession>
<keyword evidence="3" id="KW-1185">Reference proteome</keyword>
<evidence type="ECO:0000313" key="2">
    <source>
        <dbReference type="EMBL" id="KAK3330528.1"/>
    </source>
</evidence>
<dbReference type="EMBL" id="JAUEDM010000001">
    <property type="protein sequence ID" value="KAK3330528.1"/>
    <property type="molecule type" value="Genomic_DNA"/>
</dbReference>
<evidence type="ECO:0000256" key="1">
    <source>
        <dbReference type="SAM" id="MobiDB-lite"/>
    </source>
</evidence>
<name>A0AAE0MG64_9PEZI</name>
<dbReference type="AlphaFoldDB" id="A0AAE0MG64"/>
<proteinExistence type="predicted"/>
<reference evidence="2" key="1">
    <citation type="journal article" date="2023" name="Mol. Phylogenet. Evol.">
        <title>Genome-scale phylogeny and comparative genomics of the fungal order Sordariales.</title>
        <authorList>
            <person name="Hensen N."/>
            <person name="Bonometti L."/>
            <person name="Westerberg I."/>
            <person name="Brannstrom I.O."/>
            <person name="Guillou S."/>
            <person name="Cros-Aarteil S."/>
            <person name="Calhoun S."/>
            <person name="Haridas S."/>
            <person name="Kuo A."/>
            <person name="Mondo S."/>
            <person name="Pangilinan J."/>
            <person name="Riley R."/>
            <person name="LaButti K."/>
            <person name="Andreopoulos B."/>
            <person name="Lipzen A."/>
            <person name="Chen C."/>
            <person name="Yan M."/>
            <person name="Daum C."/>
            <person name="Ng V."/>
            <person name="Clum A."/>
            <person name="Steindorff A."/>
            <person name="Ohm R.A."/>
            <person name="Martin F."/>
            <person name="Silar P."/>
            <person name="Natvig D.O."/>
            <person name="Lalanne C."/>
            <person name="Gautier V."/>
            <person name="Ament-Velasquez S.L."/>
            <person name="Kruys A."/>
            <person name="Hutchinson M.I."/>
            <person name="Powell A.J."/>
            <person name="Barry K."/>
            <person name="Miller A.N."/>
            <person name="Grigoriev I.V."/>
            <person name="Debuchy R."/>
            <person name="Gladieux P."/>
            <person name="Hiltunen Thoren M."/>
            <person name="Johannesson H."/>
        </authorList>
    </citation>
    <scope>NUCLEOTIDE SEQUENCE</scope>
    <source>
        <strain evidence="2">CBS 118394</strain>
    </source>
</reference>
<protein>
    <submittedName>
        <fullName evidence="2">Uncharacterized protein</fullName>
    </submittedName>
</protein>
<reference evidence="2" key="2">
    <citation type="submission" date="2023-06" db="EMBL/GenBank/DDBJ databases">
        <authorList>
            <consortium name="Lawrence Berkeley National Laboratory"/>
            <person name="Haridas S."/>
            <person name="Hensen N."/>
            <person name="Bonometti L."/>
            <person name="Westerberg I."/>
            <person name="Brannstrom I.O."/>
            <person name="Guillou S."/>
            <person name="Cros-Aarteil S."/>
            <person name="Calhoun S."/>
            <person name="Kuo A."/>
            <person name="Mondo S."/>
            <person name="Pangilinan J."/>
            <person name="Riley R."/>
            <person name="Labutti K."/>
            <person name="Andreopoulos B."/>
            <person name="Lipzen A."/>
            <person name="Chen C."/>
            <person name="Yanf M."/>
            <person name="Daum C."/>
            <person name="Ng V."/>
            <person name="Clum A."/>
            <person name="Steindorff A."/>
            <person name="Ohm R."/>
            <person name="Martin F."/>
            <person name="Silar P."/>
            <person name="Natvig D."/>
            <person name="Lalanne C."/>
            <person name="Gautier V."/>
            <person name="Ament-Velasquez S.L."/>
            <person name="Kruys A."/>
            <person name="Hutchinson M.I."/>
            <person name="Powell A.J."/>
            <person name="Barry K."/>
            <person name="Miller A.N."/>
            <person name="Grigoriev I.V."/>
            <person name="Debuchy R."/>
            <person name="Gladieux P."/>
            <person name="Thoren M.H."/>
            <person name="Johannesson H."/>
        </authorList>
    </citation>
    <scope>NUCLEOTIDE SEQUENCE</scope>
    <source>
        <strain evidence="2">CBS 118394</strain>
    </source>
</reference>
<feature type="region of interest" description="Disordered" evidence="1">
    <location>
        <begin position="109"/>
        <end position="133"/>
    </location>
</feature>
<feature type="compositionally biased region" description="Low complexity" evidence="1">
    <location>
        <begin position="112"/>
        <end position="126"/>
    </location>
</feature>
<gene>
    <name evidence="2" type="ORF">B0H66DRAFT_66326</name>
</gene>
<dbReference type="Proteomes" id="UP001283341">
    <property type="component" value="Unassembled WGS sequence"/>
</dbReference>
<evidence type="ECO:0000313" key="3">
    <source>
        <dbReference type="Proteomes" id="UP001283341"/>
    </source>
</evidence>
<organism evidence="2 3">
    <name type="scientific">Apodospora peruviana</name>
    <dbReference type="NCBI Taxonomy" id="516989"/>
    <lineage>
        <taxon>Eukaryota</taxon>
        <taxon>Fungi</taxon>
        <taxon>Dikarya</taxon>
        <taxon>Ascomycota</taxon>
        <taxon>Pezizomycotina</taxon>
        <taxon>Sordariomycetes</taxon>
        <taxon>Sordariomycetidae</taxon>
        <taxon>Sordariales</taxon>
        <taxon>Lasiosphaeriaceae</taxon>
        <taxon>Apodospora</taxon>
    </lineage>
</organism>
<sequence length="240" mass="26442">MHPFEQTEQSGKLSVHSLPTPPFSLRVCAASVVAGRRTPAERMAINLGPRASQKCNVACPFPSPLFPRIHVHFSEHAEVSKSRTCQTIATAGDVVWRYQRMSDRRYRKRCLPRSPRSSHPGSSAGGMTPASRCSRPLPPCHLIGNRPTSQPSIQFRQVSDSWGCIFRDSQCCHQTPPPLFSLPLCSSVQSSQPSNGPQHASLCSCLLCHRPRSQLSEFVARWGLELVGLGGVHFARPENP</sequence>
<comment type="caution">
    <text evidence="2">The sequence shown here is derived from an EMBL/GenBank/DDBJ whole genome shotgun (WGS) entry which is preliminary data.</text>
</comment>